<comment type="caution">
    <text evidence="2">The sequence shown here is derived from an EMBL/GenBank/DDBJ whole genome shotgun (WGS) entry which is preliminary data.</text>
</comment>
<dbReference type="Pfam" id="PF20380">
    <property type="entry name" value="DUF6675"/>
    <property type="match status" value="1"/>
</dbReference>
<feature type="signal peptide" evidence="1">
    <location>
        <begin position="1"/>
        <end position="21"/>
    </location>
</feature>
<evidence type="ECO:0000313" key="2">
    <source>
        <dbReference type="EMBL" id="NIZ70016.1"/>
    </source>
</evidence>
<proteinExistence type="predicted"/>
<name>A0A968GG96_9SPIO</name>
<reference evidence="2" key="1">
    <citation type="submission" date="2020-03" db="EMBL/GenBank/DDBJ databases">
        <title>Spirochaetal bacteria isolated from arthropods constitute a novel genus Entomospira genus novum within the order Spirochaetales.</title>
        <authorList>
            <person name="Grana-Miraglia L."/>
            <person name="Sikutova S."/>
            <person name="Fingerle V."/>
            <person name="Sing A."/>
            <person name="Castillo-Ramirez S."/>
            <person name="Margos G."/>
            <person name="Rudolf I."/>
        </authorList>
    </citation>
    <scope>NUCLEOTIDE SEQUENCE</scope>
    <source>
        <strain evidence="2">BR149</strain>
    </source>
</reference>
<dbReference type="AlphaFoldDB" id="A0A968GG96"/>
<keyword evidence="1" id="KW-0732">Signal</keyword>
<feature type="chain" id="PRO_5038136155" evidence="1">
    <location>
        <begin position="22"/>
        <end position="253"/>
    </location>
</feature>
<evidence type="ECO:0000256" key="1">
    <source>
        <dbReference type="SAM" id="SignalP"/>
    </source>
</evidence>
<dbReference type="Proteomes" id="UP000778951">
    <property type="component" value="Unassembled WGS sequence"/>
</dbReference>
<dbReference type="InterPro" id="IPR046745">
    <property type="entry name" value="DUF6675"/>
</dbReference>
<dbReference type="EMBL" id="JAATLM010000001">
    <property type="protein sequence ID" value="NIZ70016.1"/>
    <property type="molecule type" value="Genomic_DNA"/>
</dbReference>
<gene>
    <name evidence="2" type="ORF">HCT48_07335</name>
</gene>
<sequence>MKKKISLVLLLSLFILQHSFAQMMLSDIITADQQQELLTNAKITNTGKSLSDIILMPKNTALQANLQSEINKVKMKSVAESLYLLPNKKGANQLSLYHNLLNIASLKGLQFYSRGDKKMKELIYETYLVDSFASKNKIDAPRPSAIPARWQGVMMQDDETFGAKYYDVIVYANENEILMTTQNIEKLTQGIVTTAKPKEMLIVVYLMQTDAGLLIYQLVVTAQGIPGFVQAKAYESLFNRQEAYKNWIERIYP</sequence>
<protein>
    <submittedName>
        <fullName evidence="2">Uncharacterized protein</fullName>
    </submittedName>
</protein>
<dbReference type="RefSeq" id="WP_167696083.1">
    <property type="nucleotide sequence ID" value="NZ_CP118181.1"/>
</dbReference>
<accession>A0A968GG96</accession>
<organism evidence="2 3">
    <name type="scientific">Entomospira culicis</name>
    <dbReference type="NCBI Taxonomy" id="2719989"/>
    <lineage>
        <taxon>Bacteria</taxon>
        <taxon>Pseudomonadati</taxon>
        <taxon>Spirochaetota</taxon>
        <taxon>Spirochaetia</taxon>
        <taxon>Spirochaetales</taxon>
        <taxon>Spirochaetaceae</taxon>
        <taxon>Entomospira</taxon>
    </lineage>
</organism>
<keyword evidence="3" id="KW-1185">Reference proteome</keyword>
<evidence type="ECO:0000313" key="3">
    <source>
        <dbReference type="Proteomes" id="UP000778951"/>
    </source>
</evidence>